<dbReference type="Pfam" id="PF00069">
    <property type="entry name" value="Pkinase"/>
    <property type="match status" value="1"/>
</dbReference>
<dbReference type="PANTHER" id="PTHR12984">
    <property type="entry name" value="SCY1-RELATED S/T PROTEIN KINASE-LIKE"/>
    <property type="match status" value="1"/>
</dbReference>
<dbReference type="PANTHER" id="PTHR12984:SF6">
    <property type="entry name" value="SCY1-LIKE PROTEIN 2"/>
    <property type="match status" value="1"/>
</dbReference>
<keyword evidence="4" id="KW-1185">Reference proteome</keyword>
<feature type="compositionally biased region" description="Polar residues" evidence="1">
    <location>
        <begin position="829"/>
        <end position="838"/>
    </location>
</feature>
<evidence type="ECO:0000256" key="1">
    <source>
        <dbReference type="SAM" id="MobiDB-lite"/>
    </source>
</evidence>
<gene>
    <name evidence="3" type="ORF">KP509_22G064800</name>
</gene>
<name>A0A8T2S706_CERRI</name>
<dbReference type="Gene3D" id="1.10.510.10">
    <property type="entry name" value="Transferase(Phosphotransferase) domain 1"/>
    <property type="match status" value="1"/>
</dbReference>
<comment type="caution">
    <text evidence="3">The sequence shown here is derived from an EMBL/GenBank/DDBJ whole genome shotgun (WGS) entry which is preliminary data.</text>
</comment>
<reference evidence="3" key="1">
    <citation type="submission" date="2021-08" db="EMBL/GenBank/DDBJ databases">
        <title>WGS assembly of Ceratopteris richardii.</title>
        <authorList>
            <person name="Marchant D.B."/>
            <person name="Chen G."/>
            <person name="Jenkins J."/>
            <person name="Shu S."/>
            <person name="Leebens-Mack J."/>
            <person name="Grimwood J."/>
            <person name="Schmutz J."/>
            <person name="Soltis P."/>
            <person name="Soltis D."/>
            <person name="Chen Z.-H."/>
        </authorList>
    </citation>
    <scope>NUCLEOTIDE SEQUENCE</scope>
    <source>
        <strain evidence="3">Whitten #5841</strain>
        <tissue evidence="3">Leaf</tissue>
    </source>
</reference>
<feature type="compositionally biased region" description="Low complexity" evidence="1">
    <location>
        <begin position="778"/>
        <end position="792"/>
    </location>
</feature>
<dbReference type="PROSITE" id="PS50011">
    <property type="entry name" value="PROTEIN_KINASE_DOM"/>
    <property type="match status" value="1"/>
</dbReference>
<dbReference type="GO" id="GO:0005524">
    <property type="term" value="F:ATP binding"/>
    <property type="evidence" value="ECO:0007669"/>
    <property type="project" value="InterPro"/>
</dbReference>
<dbReference type="GO" id="GO:0004672">
    <property type="term" value="F:protein kinase activity"/>
    <property type="evidence" value="ECO:0007669"/>
    <property type="project" value="InterPro"/>
</dbReference>
<dbReference type="Gene3D" id="1.25.10.10">
    <property type="entry name" value="Leucine-rich Repeat Variant"/>
    <property type="match status" value="1"/>
</dbReference>
<dbReference type="InterPro" id="IPR011989">
    <property type="entry name" value="ARM-like"/>
</dbReference>
<feature type="compositionally biased region" description="Polar residues" evidence="1">
    <location>
        <begin position="865"/>
        <end position="876"/>
    </location>
</feature>
<dbReference type="InterPro" id="IPR016024">
    <property type="entry name" value="ARM-type_fold"/>
</dbReference>
<dbReference type="OMA" id="KQSQGMP"/>
<accession>A0A8T2S706</accession>
<dbReference type="SUPFAM" id="SSF48371">
    <property type="entry name" value="ARM repeat"/>
    <property type="match status" value="1"/>
</dbReference>
<dbReference type="Proteomes" id="UP000825935">
    <property type="component" value="Chromosome 22"/>
</dbReference>
<evidence type="ECO:0000313" key="3">
    <source>
        <dbReference type="EMBL" id="KAH7307548.1"/>
    </source>
</evidence>
<dbReference type="InterPro" id="IPR011009">
    <property type="entry name" value="Kinase-like_dom_sf"/>
</dbReference>
<dbReference type="SMART" id="SM00220">
    <property type="entry name" value="S_TKc"/>
    <property type="match status" value="1"/>
</dbReference>
<feature type="domain" description="Protein kinase" evidence="2">
    <location>
        <begin position="39"/>
        <end position="343"/>
    </location>
</feature>
<dbReference type="EMBL" id="CM035427">
    <property type="protein sequence ID" value="KAH7307548.1"/>
    <property type="molecule type" value="Genomic_DNA"/>
</dbReference>
<dbReference type="SUPFAM" id="SSF56112">
    <property type="entry name" value="Protein kinase-like (PK-like)"/>
    <property type="match status" value="1"/>
</dbReference>
<dbReference type="OrthoDB" id="79687at2759"/>
<dbReference type="AlphaFoldDB" id="A0A8T2S706"/>
<evidence type="ECO:0000313" key="4">
    <source>
        <dbReference type="Proteomes" id="UP000825935"/>
    </source>
</evidence>
<dbReference type="Gene3D" id="3.30.200.20">
    <property type="entry name" value="Phosphorylase Kinase, domain 1"/>
    <property type="match status" value="1"/>
</dbReference>
<feature type="region of interest" description="Disordered" evidence="1">
    <location>
        <begin position="746"/>
        <end position="795"/>
    </location>
</feature>
<protein>
    <recommendedName>
        <fullName evidence="2">Protein kinase domain-containing protein</fullName>
    </recommendedName>
</protein>
<evidence type="ECO:0000259" key="2">
    <source>
        <dbReference type="PROSITE" id="PS50011"/>
    </source>
</evidence>
<dbReference type="CDD" id="cd14011">
    <property type="entry name" value="PK_SCY1_like"/>
    <property type="match status" value="1"/>
</dbReference>
<feature type="region of interest" description="Disordered" evidence="1">
    <location>
        <begin position="827"/>
        <end position="882"/>
    </location>
</feature>
<organism evidence="3 4">
    <name type="scientific">Ceratopteris richardii</name>
    <name type="common">Triangle waterfern</name>
    <dbReference type="NCBI Taxonomy" id="49495"/>
    <lineage>
        <taxon>Eukaryota</taxon>
        <taxon>Viridiplantae</taxon>
        <taxon>Streptophyta</taxon>
        <taxon>Embryophyta</taxon>
        <taxon>Tracheophyta</taxon>
        <taxon>Polypodiopsida</taxon>
        <taxon>Polypodiidae</taxon>
        <taxon>Polypodiales</taxon>
        <taxon>Pteridineae</taxon>
        <taxon>Pteridaceae</taxon>
        <taxon>Parkerioideae</taxon>
        <taxon>Ceratopteris</taxon>
    </lineage>
</organism>
<dbReference type="InterPro" id="IPR000719">
    <property type="entry name" value="Prot_kinase_dom"/>
</dbReference>
<dbReference type="InterPro" id="IPR051177">
    <property type="entry name" value="CIK-Related_Protein"/>
</dbReference>
<sequence length="882" mass="96379">MSLNMKSLTQALAKTAAVIEQTVQSTVQEVTGPKALQDYELHEQLGSGGHGLAWKLYAAKPRNKSMAYNQDVCVWVLDKKSLTESRQRIGLSKAAEDAFLDVIRADAMQLVKLRHPGVVHVIQGLEENKTAMTLVTESIFASIANVVGHLDNISNFPKGLKGLELGQLEIKHGLLQLADSLSFLHNNARLIHRALSPEVVFITASGAWKLGGFGFSVNADQATSDLGGGQTFHYPEYDSDDLILPLQPPLNYTAPELTRSGASFTRASSDIFSLGCLAFHLLARRPLIDCKNNLRTYTSKVTYLQSEDFSEVPPEMVQDLRHMLSIDELSRPSAYDFTGSPYFRDDTRLRAIRFLDHMLERENMQKTEFLKALSTMWTSFDARVLRYKVLPPLCAELRNIVMQPMVLPMILTIAESQDKADFEAFTFPALAPVLSSATGDSLLLLVKHAGLLISKVSVEQLGATVVPMLARAYDDSDARMQEEVLRRTLPLAKQLDFQVVRQTILPRLHNLALKTTVAAVRVNALLCLGEFVHRLDKPSVLEILQTLRRCTAVDHSAPTLMCTLSVANSVYKQYGSEFAVEHLVPLLAPSLVAQQLNLQQFAKYMLFIKEVLRKMEEKRGVTLNETSSLTSLAASSYGSEGMKTSENGFGSYSAGKIRNPWEMDDWASITKAGSASVMSAKPPSTENLPALSRNVHNTVATSVENPTGGYKGGALSSSFEWPPPVNTGSREAPSVLQTSSSFYSNTQTVGVGSTEGLGPTGQRTNTGVLENFDPFVDWPPKSSSTSTGPKWSSLDETSLTNSLFNNARGNKNERQSHNNELNIGAFLASSGSAQSESQPPRKLAPPPSGLGKGRGRNPIRPIGSPKTSTSTSSNQPPLLDLI</sequence>
<proteinExistence type="predicted"/>